<keyword evidence="6" id="KW-0808">Transferase</keyword>
<evidence type="ECO:0000259" key="12">
    <source>
        <dbReference type="Pfam" id="PF03007"/>
    </source>
</evidence>
<keyword evidence="7" id="KW-0319">Glycerol metabolism</keyword>
<feature type="region of interest" description="Disordered" evidence="11">
    <location>
        <begin position="471"/>
        <end position="567"/>
    </location>
</feature>
<comment type="catalytic activity">
    <reaction evidence="10">
        <text>an acyl-CoA + a 1,2-diacyl-sn-glycerol = a triacyl-sn-glycerol + CoA</text>
        <dbReference type="Rhea" id="RHEA:10868"/>
        <dbReference type="ChEBI" id="CHEBI:17815"/>
        <dbReference type="ChEBI" id="CHEBI:57287"/>
        <dbReference type="ChEBI" id="CHEBI:58342"/>
        <dbReference type="ChEBI" id="CHEBI:64615"/>
        <dbReference type="EC" id="2.3.1.20"/>
    </reaction>
</comment>
<keyword evidence="15" id="KW-1185">Reference proteome</keyword>
<name>A0ABT1XTQ8_9SPHN</name>
<dbReference type="EC" id="2.3.1.20" evidence="4"/>
<evidence type="ECO:0000256" key="8">
    <source>
        <dbReference type="ARBA" id="ARBA00023098"/>
    </source>
</evidence>
<evidence type="ECO:0000256" key="9">
    <source>
        <dbReference type="ARBA" id="ARBA00023315"/>
    </source>
</evidence>
<accession>A0ABT1XTQ8</accession>
<protein>
    <recommendedName>
        <fullName evidence="4">diacylglycerol O-acyltransferase</fullName>
        <ecNumber evidence="4">2.3.1.20</ecNumber>
    </recommendedName>
</protein>
<dbReference type="RefSeq" id="WP_257596926.1">
    <property type="nucleotide sequence ID" value="NZ_JANKHH010000007.1"/>
</dbReference>
<dbReference type="PANTHER" id="PTHR31650">
    <property type="entry name" value="O-ACYLTRANSFERASE (WSD1-LIKE) FAMILY PROTEIN"/>
    <property type="match status" value="1"/>
</dbReference>
<evidence type="ECO:0000256" key="4">
    <source>
        <dbReference type="ARBA" id="ARBA00013244"/>
    </source>
</evidence>
<evidence type="ECO:0000313" key="14">
    <source>
        <dbReference type="EMBL" id="MCR2835055.1"/>
    </source>
</evidence>
<sequence>MRQLQGMDASFVALETRNSPMHIGSILIYNPQTAPGGFVRFKDILGFLGDRMKMSKTLRQRLVRVPFDLDYPYWIEDPDFDLEYHVRHVALPKPGDWRQLCIQAARIFARPLDLERPPWEFTVVEGLDNVEGIPSGSYAYITKVHHAAIDGMSGIDLMEVTHTLRPDDPPPDIPDSWKPEKVPNAVELLGKSYFNAVTNPLKQLEVAARAAPGIAKAIKGLVTKEFDLSREMIAPKTRFNRKISPHRVVEGRSVPLAEIKAIRELVPGCKVNDVFLAIIGGAMRCYLDSKGELPAKTLTAMAPISVRSTGEKGDMGNQVAAMIAPLGTQVADPAERLAFVHDRTTNSKAMTDAIGARNMTEVSKVSPALYMALGAQLYTRLSLADRGVGPIFTTVVTNVPGPPVPIYSAGARLESMMGLICLTDGMGLAHVVQSYTSEATISFTADREMMPDPEFYAQCIQDSFEELRDAAKAARSSGTAKMKPEAPAKRGATGKRTAVNKGGSASSSTRAVRAAPLKSGATGTTSTATAKPAAKKRVAQKPATKTGAQNKAAPKKPARSSKGTSSK</sequence>
<evidence type="ECO:0000259" key="13">
    <source>
        <dbReference type="Pfam" id="PF06974"/>
    </source>
</evidence>
<evidence type="ECO:0000256" key="11">
    <source>
        <dbReference type="SAM" id="MobiDB-lite"/>
    </source>
</evidence>
<comment type="pathway">
    <text evidence="1">Glycerolipid metabolism; triacylglycerol biosynthesis.</text>
</comment>
<evidence type="ECO:0000256" key="6">
    <source>
        <dbReference type="ARBA" id="ARBA00022679"/>
    </source>
</evidence>
<dbReference type="InterPro" id="IPR009721">
    <property type="entry name" value="O-acyltransferase_WSD1_C"/>
</dbReference>
<evidence type="ECO:0000256" key="7">
    <source>
        <dbReference type="ARBA" id="ARBA00022798"/>
    </source>
</evidence>
<comment type="similarity">
    <text evidence="3">Belongs to the long-chain O-acyltransferase family.</text>
</comment>
<organism evidence="14 15">
    <name type="scientific">Parerythrobacter lacustris</name>
    <dbReference type="NCBI Taxonomy" id="2969984"/>
    <lineage>
        <taxon>Bacteria</taxon>
        <taxon>Pseudomonadati</taxon>
        <taxon>Pseudomonadota</taxon>
        <taxon>Alphaproteobacteria</taxon>
        <taxon>Sphingomonadales</taxon>
        <taxon>Erythrobacteraceae</taxon>
        <taxon>Parerythrobacter</taxon>
    </lineage>
</organism>
<gene>
    <name evidence="14" type="ORF">NSO95_13990</name>
</gene>
<feature type="domain" description="O-acyltransferase WSD1-like N-terminal" evidence="12">
    <location>
        <begin position="4"/>
        <end position="275"/>
    </location>
</feature>
<comment type="caution">
    <text evidence="14">The sequence shown here is derived from an EMBL/GenBank/DDBJ whole genome shotgun (WGS) entry which is preliminary data.</text>
</comment>
<dbReference type="InterPro" id="IPR004255">
    <property type="entry name" value="O-acyltransferase_WSD1_N"/>
</dbReference>
<dbReference type="EMBL" id="JANKHH010000007">
    <property type="protein sequence ID" value="MCR2835055.1"/>
    <property type="molecule type" value="Genomic_DNA"/>
</dbReference>
<feature type="compositionally biased region" description="Low complexity" evidence="11">
    <location>
        <begin position="504"/>
        <end position="532"/>
    </location>
</feature>
<proteinExistence type="inferred from homology"/>
<dbReference type="Proteomes" id="UP001206067">
    <property type="component" value="Unassembled WGS sequence"/>
</dbReference>
<dbReference type="NCBIfam" id="TIGR02946">
    <property type="entry name" value="acyl_WS_DGAT"/>
    <property type="match status" value="1"/>
</dbReference>
<dbReference type="SUPFAM" id="SSF52777">
    <property type="entry name" value="CoA-dependent acyltransferases"/>
    <property type="match status" value="1"/>
</dbReference>
<dbReference type="PANTHER" id="PTHR31650:SF1">
    <property type="entry name" value="WAX ESTER SYNTHASE_DIACYLGLYCEROL ACYLTRANSFERASE 4-RELATED"/>
    <property type="match status" value="1"/>
</dbReference>
<evidence type="ECO:0000256" key="10">
    <source>
        <dbReference type="ARBA" id="ARBA00048109"/>
    </source>
</evidence>
<feature type="domain" description="O-acyltransferase WSD1 C-terminal" evidence="13">
    <location>
        <begin position="315"/>
        <end position="467"/>
    </location>
</feature>
<evidence type="ECO:0000256" key="5">
    <source>
        <dbReference type="ARBA" id="ARBA00022516"/>
    </source>
</evidence>
<dbReference type="InterPro" id="IPR045034">
    <property type="entry name" value="O-acyltransferase_WSD1-like"/>
</dbReference>
<dbReference type="InterPro" id="IPR014292">
    <property type="entry name" value="Acyl_transf_WS/DGAT"/>
</dbReference>
<evidence type="ECO:0000313" key="15">
    <source>
        <dbReference type="Proteomes" id="UP001206067"/>
    </source>
</evidence>
<keyword evidence="9" id="KW-0012">Acyltransferase</keyword>
<evidence type="ECO:0000256" key="3">
    <source>
        <dbReference type="ARBA" id="ARBA00009587"/>
    </source>
</evidence>
<dbReference type="Pfam" id="PF03007">
    <property type="entry name" value="WS_DGAT_cat"/>
    <property type="match status" value="1"/>
</dbReference>
<comment type="pathway">
    <text evidence="2">Lipid metabolism.</text>
</comment>
<evidence type="ECO:0000256" key="1">
    <source>
        <dbReference type="ARBA" id="ARBA00004771"/>
    </source>
</evidence>
<evidence type="ECO:0000256" key="2">
    <source>
        <dbReference type="ARBA" id="ARBA00005189"/>
    </source>
</evidence>
<keyword evidence="5" id="KW-0444">Lipid biosynthesis</keyword>
<reference evidence="14 15" key="1">
    <citation type="submission" date="2022-08" db="EMBL/GenBank/DDBJ databases">
        <title>Polyphasic taxonomy analysis of Qipengyuania sp.RS5-5.</title>
        <authorList>
            <person name="Xamxidin M."/>
            <person name="Wu M."/>
        </authorList>
    </citation>
    <scope>NUCLEOTIDE SEQUENCE [LARGE SCALE GENOMIC DNA]</scope>
    <source>
        <strain evidence="14 15">RS5-5</strain>
    </source>
</reference>
<keyword evidence="8" id="KW-0443">Lipid metabolism</keyword>
<dbReference type="Pfam" id="PF06974">
    <property type="entry name" value="WS_DGAT_C"/>
    <property type="match status" value="1"/>
</dbReference>